<dbReference type="EMBL" id="JAFIWB010000008">
    <property type="protein sequence ID" value="MBN6102524.1"/>
    <property type="molecule type" value="Genomic_DNA"/>
</dbReference>
<keyword evidence="6 8" id="KW-1133">Transmembrane helix</keyword>
<comment type="caution">
    <text evidence="11">The sequence shown here is derived from an EMBL/GenBank/DDBJ whole genome shotgun (WGS) entry which is preliminary data.</text>
</comment>
<evidence type="ECO:0000256" key="6">
    <source>
        <dbReference type="ARBA" id="ARBA00022989"/>
    </source>
</evidence>
<evidence type="ECO:0000256" key="3">
    <source>
        <dbReference type="ARBA" id="ARBA00022676"/>
    </source>
</evidence>
<evidence type="ECO:0000259" key="10">
    <source>
        <dbReference type="Pfam" id="PF04138"/>
    </source>
</evidence>
<evidence type="ECO:0000313" key="12">
    <source>
        <dbReference type="Proteomes" id="UP000695802"/>
    </source>
</evidence>
<feature type="transmembrane region" description="Helical" evidence="8">
    <location>
        <begin position="248"/>
        <end position="271"/>
    </location>
</feature>
<reference evidence="11 12" key="1">
    <citation type="submission" date="2021-02" db="EMBL/GenBank/DDBJ databases">
        <title>Taxonomically Unique Crown Gall-Associated Xanthomonas Stains Have Deficiency in Virulence Repertories.</title>
        <authorList>
            <person name="Mafakheri H."/>
            <person name="Taghavi S.M."/>
            <person name="Dimkic I."/>
            <person name="Nemanja K."/>
            <person name="Osdaghi E."/>
        </authorList>
    </citation>
    <scope>NUCLEOTIDE SEQUENCE [LARGE SCALE GENOMIC DNA]</scope>
    <source>
        <strain evidence="11 12">FX4</strain>
    </source>
</reference>
<dbReference type="PANTHER" id="PTHR43398:SF1">
    <property type="entry name" value="DOLICHOL-PHOSPHATE MANNOSYLTRANSFERASE SUBUNIT 1"/>
    <property type="match status" value="1"/>
</dbReference>
<keyword evidence="5 8" id="KW-0812">Transmembrane</keyword>
<organism evidence="11 12">
    <name type="scientific">Xanthomonas bonasiae</name>
    <dbReference type="NCBI Taxonomy" id="2810351"/>
    <lineage>
        <taxon>Bacteria</taxon>
        <taxon>Pseudomonadati</taxon>
        <taxon>Pseudomonadota</taxon>
        <taxon>Gammaproteobacteria</taxon>
        <taxon>Lysobacterales</taxon>
        <taxon>Lysobacteraceae</taxon>
        <taxon>Xanthomonas</taxon>
    </lineage>
</organism>
<dbReference type="Proteomes" id="UP000695802">
    <property type="component" value="Unassembled WGS sequence"/>
</dbReference>
<dbReference type="InterPro" id="IPR039528">
    <property type="entry name" value="DPM1-like"/>
</dbReference>
<comment type="subcellular location">
    <subcellularLocation>
        <location evidence="1">Membrane</location>
        <topology evidence="1">Multi-pass membrane protein</topology>
    </subcellularLocation>
</comment>
<keyword evidence="4" id="KW-0808">Transferase</keyword>
<evidence type="ECO:0000256" key="2">
    <source>
        <dbReference type="ARBA" id="ARBA00006739"/>
    </source>
</evidence>
<dbReference type="Gene3D" id="3.90.550.10">
    <property type="entry name" value="Spore Coat Polysaccharide Biosynthesis Protein SpsA, Chain A"/>
    <property type="match status" value="1"/>
</dbReference>
<sequence>MPSSSPAALQAAPTVSVVICTLNEHEAIGPVLRELAAHLQHIDYEAIVVDDSDDERTAQAVTAYAAGNPAVRLVRRRGGRGLASAAIAGWDSARGRCLAIMDGDGQHDPALIARMLRRMRDSEAEVVVASRYLEAGGSGLCRHRHALSRVGVRLSQALLGLGVADPMSGCFLMRRSWYRQVRPQLSGVGFKILVDVLASARRRPYTVQVPTQLRRRRGGASKLDARVVADLAALLLEKRTRGWLPARMSLFFAVGLSGMGVHLLLLGTLLMLGTAFWLAQLLAICTAMGWNFQCNNLLTFRDRRLSGMRLLHGMVMFYAACLGGAILSELIGSGLHALRLPWWLAGAAGALAAGGWNYHAAKRSAWRPEDAAAGVAPSRDTVAASPLAMKE</sequence>
<protein>
    <submittedName>
        <fullName evidence="11">Glycosyltransferase</fullName>
    </submittedName>
</protein>
<dbReference type="Pfam" id="PF00535">
    <property type="entry name" value="Glycos_transf_2"/>
    <property type="match status" value="1"/>
</dbReference>
<dbReference type="InterPro" id="IPR007267">
    <property type="entry name" value="GtrA_DPMS_TM"/>
</dbReference>
<comment type="similarity">
    <text evidence="2">Belongs to the glycosyltransferase 2 family.</text>
</comment>
<name>A0ABS3B387_9XANT</name>
<evidence type="ECO:0000256" key="1">
    <source>
        <dbReference type="ARBA" id="ARBA00004141"/>
    </source>
</evidence>
<proteinExistence type="inferred from homology"/>
<feature type="transmembrane region" description="Helical" evidence="8">
    <location>
        <begin position="277"/>
        <end position="298"/>
    </location>
</feature>
<dbReference type="RefSeq" id="WP_206229629.1">
    <property type="nucleotide sequence ID" value="NZ_JAFIWB010000008.1"/>
</dbReference>
<dbReference type="SUPFAM" id="SSF53448">
    <property type="entry name" value="Nucleotide-diphospho-sugar transferases"/>
    <property type="match status" value="1"/>
</dbReference>
<dbReference type="Pfam" id="PF04138">
    <property type="entry name" value="GtrA_DPMS_TM"/>
    <property type="match status" value="1"/>
</dbReference>
<keyword evidence="12" id="KW-1185">Reference proteome</keyword>
<feature type="domain" description="GtrA/DPMS transmembrane" evidence="10">
    <location>
        <begin position="251"/>
        <end position="366"/>
    </location>
</feature>
<keyword evidence="3" id="KW-0328">Glycosyltransferase</keyword>
<feature type="domain" description="Glycosyltransferase 2-like" evidence="9">
    <location>
        <begin position="16"/>
        <end position="181"/>
    </location>
</feature>
<evidence type="ECO:0000256" key="8">
    <source>
        <dbReference type="SAM" id="Phobius"/>
    </source>
</evidence>
<dbReference type="InterPro" id="IPR001173">
    <property type="entry name" value="Glyco_trans_2-like"/>
</dbReference>
<accession>A0ABS3B387</accession>
<evidence type="ECO:0000313" key="11">
    <source>
        <dbReference type="EMBL" id="MBN6102524.1"/>
    </source>
</evidence>
<feature type="transmembrane region" description="Helical" evidence="8">
    <location>
        <begin position="340"/>
        <end position="358"/>
    </location>
</feature>
<gene>
    <name evidence="11" type="ORF">JR064_10125</name>
</gene>
<keyword evidence="7 8" id="KW-0472">Membrane</keyword>
<dbReference type="PANTHER" id="PTHR43398">
    <property type="entry name" value="DOLICHOL-PHOSPHATE MANNOSYLTRANSFERASE SUBUNIT 1"/>
    <property type="match status" value="1"/>
</dbReference>
<evidence type="ECO:0000259" key="9">
    <source>
        <dbReference type="Pfam" id="PF00535"/>
    </source>
</evidence>
<dbReference type="InterPro" id="IPR029044">
    <property type="entry name" value="Nucleotide-diphossugar_trans"/>
</dbReference>
<feature type="transmembrane region" description="Helical" evidence="8">
    <location>
        <begin position="310"/>
        <end position="328"/>
    </location>
</feature>
<evidence type="ECO:0000256" key="5">
    <source>
        <dbReference type="ARBA" id="ARBA00022692"/>
    </source>
</evidence>
<evidence type="ECO:0000256" key="7">
    <source>
        <dbReference type="ARBA" id="ARBA00023136"/>
    </source>
</evidence>
<evidence type="ECO:0000256" key="4">
    <source>
        <dbReference type="ARBA" id="ARBA00022679"/>
    </source>
</evidence>